<dbReference type="OrthoDB" id="10007376at2759"/>
<evidence type="ECO:0000256" key="2">
    <source>
        <dbReference type="SAM" id="SignalP"/>
    </source>
</evidence>
<feature type="region of interest" description="Disordered" evidence="1">
    <location>
        <begin position="716"/>
        <end position="996"/>
    </location>
</feature>
<keyword evidence="2" id="KW-0732">Signal</keyword>
<dbReference type="PANTHER" id="PTHR20859">
    <property type="entry name" value="INTERFERON/INTERLEUKIN RECEPTOR"/>
    <property type="match status" value="1"/>
</dbReference>
<proteinExistence type="predicted"/>
<dbReference type="InterPro" id="IPR013783">
    <property type="entry name" value="Ig-like_fold"/>
</dbReference>
<feature type="compositionally biased region" description="Low complexity" evidence="1">
    <location>
        <begin position="793"/>
        <end position="807"/>
    </location>
</feature>
<dbReference type="InterPro" id="IPR050650">
    <property type="entry name" value="Type-II_Cytokine-TF_Rcpt"/>
</dbReference>
<feature type="compositionally biased region" description="Polar residues" evidence="1">
    <location>
        <begin position="949"/>
        <end position="965"/>
    </location>
</feature>
<dbReference type="Pfam" id="PF09294">
    <property type="entry name" value="Interfer-bind"/>
    <property type="match status" value="1"/>
</dbReference>
<feature type="compositionally biased region" description="Polar residues" evidence="1">
    <location>
        <begin position="716"/>
        <end position="740"/>
    </location>
</feature>
<evidence type="ECO:0000259" key="3">
    <source>
        <dbReference type="PROSITE" id="PS50853"/>
    </source>
</evidence>
<feature type="compositionally biased region" description="Low complexity" evidence="1">
    <location>
        <begin position="931"/>
        <end position="941"/>
    </location>
</feature>
<feature type="domain" description="Fibronectin type-III" evidence="3">
    <location>
        <begin position="359"/>
        <end position="452"/>
    </location>
</feature>
<protein>
    <submittedName>
        <fullName evidence="6">Uncharacterized protein LOC118427410</fullName>
    </submittedName>
</protein>
<dbReference type="PANTHER" id="PTHR20859:SF84">
    <property type="entry name" value="INTERFERON ALPHA_BETA RECEPTOR 2"/>
    <property type="match status" value="1"/>
</dbReference>
<evidence type="ECO:0000313" key="5">
    <source>
        <dbReference type="Proteomes" id="UP000001554"/>
    </source>
</evidence>
<dbReference type="SUPFAM" id="SSF49265">
    <property type="entry name" value="Fibronectin type III"/>
    <property type="match status" value="3"/>
</dbReference>
<gene>
    <name evidence="6" type="primary">LOC118427410</name>
    <name evidence="4" type="ORF">BRAFLDRAFT_119711</name>
</gene>
<feature type="region of interest" description="Disordered" evidence="1">
    <location>
        <begin position="584"/>
        <end position="675"/>
    </location>
</feature>
<dbReference type="RefSeq" id="XP_035693095.1">
    <property type="nucleotide sequence ID" value="XM_035837202.1"/>
</dbReference>
<keyword evidence="5" id="KW-1185">Reference proteome</keyword>
<feature type="compositionally biased region" description="Low complexity" evidence="1">
    <location>
        <begin position="840"/>
        <end position="854"/>
    </location>
</feature>
<dbReference type="Gene3D" id="2.60.40.10">
    <property type="entry name" value="Immunoglobulins"/>
    <property type="match status" value="3"/>
</dbReference>
<dbReference type="EMBL" id="GG666490">
    <property type="protein sequence ID" value="EEN63564.1"/>
    <property type="molecule type" value="Genomic_DNA"/>
</dbReference>
<evidence type="ECO:0000313" key="6">
    <source>
        <dbReference type="RefSeq" id="XP_035693095.1"/>
    </source>
</evidence>
<reference evidence="4" key="1">
    <citation type="journal article" date="2008" name="Nature">
        <title>The amphioxus genome and the evolution of the chordate karyotype.</title>
        <authorList>
            <consortium name="US DOE Joint Genome Institute (JGI-PGF)"/>
            <person name="Putnam N.H."/>
            <person name="Butts T."/>
            <person name="Ferrier D.E.K."/>
            <person name="Furlong R.F."/>
            <person name="Hellsten U."/>
            <person name="Kawashima T."/>
            <person name="Robinson-Rechavi M."/>
            <person name="Shoguchi E."/>
            <person name="Terry A."/>
            <person name="Yu J.-K."/>
            <person name="Benito-Gutierrez E.L."/>
            <person name="Dubchak I."/>
            <person name="Garcia-Fernandez J."/>
            <person name="Gibson-Brown J.J."/>
            <person name="Grigoriev I.V."/>
            <person name="Horton A.C."/>
            <person name="de Jong P.J."/>
            <person name="Jurka J."/>
            <person name="Kapitonov V.V."/>
            <person name="Kohara Y."/>
            <person name="Kuroki Y."/>
            <person name="Lindquist E."/>
            <person name="Lucas S."/>
            <person name="Osoegawa K."/>
            <person name="Pennacchio L.A."/>
            <person name="Salamov A.A."/>
            <person name="Satou Y."/>
            <person name="Sauka-Spengler T."/>
            <person name="Schmutz J."/>
            <person name="Shin-I T."/>
            <person name="Toyoda A."/>
            <person name="Bronner-Fraser M."/>
            <person name="Fujiyama A."/>
            <person name="Holland L.Z."/>
            <person name="Holland P.W.H."/>
            <person name="Satoh N."/>
            <person name="Rokhsar D.S."/>
        </authorList>
    </citation>
    <scope>NUCLEOTIDE SEQUENCE [LARGE SCALE GENOMIC DNA]</scope>
    <source>
        <strain evidence="4">S238N-H82</strain>
        <tissue evidence="4">Testes</tissue>
    </source>
</reference>
<feature type="compositionally biased region" description="Low complexity" evidence="1">
    <location>
        <begin position="984"/>
        <end position="996"/>
    </location>
</feature>
<dbReference type="GO" id="GO:0005886">
    <property type="term" value="C:plasma membrane"/>
    <property type="evidence" value="ECO:0000318"/>
    <property type="project" value="GO_Central"/>
</dbReference>
<feature type="domain" description="Fibronectin type-III" evidence="3">
    <location>
        <begin position="253"/>
        <end position="353"/>
    </location>
</feature>
<feature type="compositionally biased region" description="Polar residues" evidence="1">
    <location>
        <begin position="603"/>
        <end position="630"/>
    </location>
</feature>
<accession>C3Y7Q9</accession>
<dbReference type="KEGG" id="bfo:118427410"/>
<dbReference type="GO" id="GO:0019221">
    <property type="term" value="P:cytokine-mediated signaling pathway"/>
    <property type="evidence" value="ECO:0000318"/>
    <property type="project" value="GO_Central"/>
</dbReference>
<name>C3Y7Q9_BRAFL</name>
<dbReference type="AlphaFoldDB" id="C3Y7Q9"/>
<dbReference type="PROSITE" id="PS50853">
    <property type="entry name" value="FN3"/>
    <property type="match status" value="3"/>
</dbReference>
<dbReference type="eggNOG" id="KOG3510">
    <property type="taxonomic scope" value="Eukaryota"/>
</dbReference>
<reference evidence="6" key="3">
    <citation type="submission" date="2025-04" db="UniProtKB">
        <authorList>
            <consortium name="RefSeq"/>
        </authorList>
    </citation>
    <scope>IDENTIFICATION</scope>
    <source>
        <strain evidence="6">S238N-H82</strain>
        <tissue evidence="6">Testes</tissue>
    </source>
</reference>
<feature type="compositionally biased region" description="Low complexity" evidence="1">
    <location>
        <begin position="759"/>
        <end position="770"/>
    </location>
</feature>
<dbReference type="CDD" id="cd00063">
    <property type="entry name" value="FN3"/>
    <property type="match status" value="3"/>
</dbReference>
<dbReference type="InterPro" id="IPR015373">
    <property type="entry name" value="Interferon/interleukin_rcp_dom"/>
</dbReference>
<feature type="compositionally biased region" description="Pro residues" evidence="1">
    <location>
        <begin position="919"/>
        <end position="930"/>
    </location>
</feature>
<dbReference type="GO" id="GO:0004896">
    <property type="term" value="F:cytokine receptor activity"/>
    <property type="evidence" value="ECO:0000318"/>
    <property type="project" value="GO_Central"/>
</dbReference>
<feature type="chain" id="PRO_5044729150" evidence="2">
    <location>
        <begin position="24"/>
        <end position="996"/>
    </location>
</feature>
<dbReference type="Pfam" id="PF00041">
    <property type="entry name" value="fn3"/>
    <property type="match status" value="2"/>
</dbReference>
<feature type="compositionally biased region" description="Pro residues" evidence="1">
    <location>
        <begin position="864"/>
        <end position="875"/>
    </location>
</feature>
<organism>
    <name type="scientific">Branchiostoma floridae</name>
    <name type="common">Florida lancelet</name>
    <name type="synonym">Amphioxus</name>
    <dbReference type="NCBI Taxonomy" id="7739"/>
    <lineage>
        <taxon>Eukaryota</taxon>
        <taxon>Metazoa</taxon>
        <taxon>Chordata</taxon>
        <taxon>Cephalochordata</taxon>
        <taxon>Leptocardii</taxon>
        <taxon>Amphioxiformes</taxon>
        <taxon>Branchiostomatidae</taxon>
        <taxon>Branchiostoma</taxon>
    </lineage>
</organism>
<dbReference type="SMART" id="SM00060">
    <property type="entry name" value="FN3"/>
    <property type="match status" value="4"/>
</dbReference>
<dbReference type="SMR" id="C3Y7Q9"/>
<dbReference type="Proteomes" id="UP000001554">
    <property type="component" value="Chromosome 12"/>
</dbReference>
<dbReference type="InParanoid" id="C3Y7Q9"/>
<dbReference type="GeneID" id="118427410"/>
<evidence type="ECO:0000256" key="1">
    <source>
        <dbReference type="SAM" id="MobiDB-lite"/>
    </source>
</evidence>
<dbReference type="InterPro" id="IPR003961">
    <property type="entry name" value="FN3_dom"/>
</dbReference>
<sequence length="996" mass="107512">MAAAWVLLIALVFCSTTIDDVLTTADDSSGFSLQGPPDKPINVRFESVNFNHTLRWDLAPNHDNSTMFTVQYIGAGHRESFPSPEDWQEKAKCINITAVCCVLLSELGTDGNWWARVRALNSYGTSDWAETTVFEPFEDTKLGAPDLDILQAKTDRLTLRIRAPKTPFYNSDNGRRMRMSRIFSRIEWTITYGEVGSSLDLEKETTEKDIVLNNLYPGKHYCISVRGRYIEKIGDTGRICADTQEDVPSAGARFLAFRVDDCTRYPLRNIQLTWQPPAEENWNGELQTYKIRYREVGTFSTEMTHSLVPVEVTDFIIRDLSASKAYIVDVAACTSAGCSDPPAQHNMLRVPSLQIADASPDAPNVSAAALSPTSMQVNWSPLEDACVQGYMVQYDPDVEPVSVDTVNAVNLTGLVPGKEYHVCVKARLPSADVRGFGECARSAGVYARTEASEADSHILVRTVLPILAVACLLVLVCFLVLWMRGSPFLSISKINIVLPPVLVEIKETKDRSAFEPISSSSSKESMDDLDTIRTRLIRQKSKLVKSLQNLPDNLSLDDGAFTSEKKRLLSWKSDKDLVVKVVISQQKSEDEDEPSSPTSTDSGNVSGPSSLITDSGADESSNFPVTTDSPVSPKKKNFLESFLRASTDSPLPSKEAEENWPETAHTTSSAEIDPYVHATDGALEEDVDEDFQVGGCKNQSNPYVLAENLPLLAPTFNQGFTSNAKPQTTVAPSPNLSTQRGVPGLPTPSAFLPRPGETSPPTQSMSSGSSIDPYVVSAAPLRSLPVPRSAQNSPDSPSSSSTSSIDPYVQAAGGPRGWQNPLASSSSMSSGSDVDPYLRASSTPSGTSLTPSAAQRPPARLHLPPGPSRTRPPPGNNLNSSSMSSESDVDPYLRVSSTPSGTGLRPSAAQRPPAGLHLPPGPSRTRPPPSNNLNSSSMSSESDVDPYVQASSRQATPSGNSQRPSAAQRPPAGLHLPPGPSQPSPSNNLNSSSDTK</sequence>
<reference evidence="5" key="2">
    <citation type="journal article" date="2020" name="Nat. Ecol. Evol.">
        <title>Deeply conserved synteny resolves early events in vertebrate evolution.</title>
        <authorList>
            <person name="Simakov O."/>
            <person name="Marletaz F."/>
            <person name="Yue J.X."/>
            <person name="O'Connell B."/>
            <person name="Jenkins J."/>
            <person name="Brandt A."/>
            <person name="Calef R."/>
            <person name="Tung C.H."/>
            <person name="Huang T.K."/>
            <person name="Schmutz J."/>
            <person name="Satoh N."/>
            <person name="Yu J.K."/>
            <person name="Putnam N.H."/>
            <person name="Green R.E."/>
            <person name="Rokhsar D.S."/>
        </authorList>
    </citation>
    <scope>NUCLEOTIDE SEQUENCE [LARGE SCALE GENOMIC DNA]</scope>
    <source>
        <strain evidence="5">S238N-H82</strain>
    </source>
</reference>
<feature type="domain" description="Fibronectin type-III" evidence="3">
    <location>
        <begin position="36"/>
        <end position="139"/>
    </location>
</feature>
<evidence type="ECO:0000313" key="4">
    <source>
        <dbReference type="EMBL" id="EEN63564.1"/>
    </source>
</evidence>
<dbReference type="Pfam" id="PF01108">
    <property type="entry name" value="Tissue_fac"/>
    <property type="match status" value="1"/>
</dbReference>
<feature type="signal peptide" evidence="2">
    <location>
        <begin position="1"/>
        <end position="23"/>
    </location>
</feature>
<dbReference type="InterPro" id="IPR036116">
    <property type="entry name" value="FN3_sf"/>
</dbReference>